<name>A0A0E9UKC3_ANGAN</name>
<evidence type="ECO:0000313" key="1">
    <source>
        <dbReference type="EMBL" id="JAH66181.1"/>
    </source>
</evidence>
<reference evidence="1" key="1">
    <citation type="submission" date="2014-11" db="EMBL/GenBank/DDBJ databases">
        <authorList>
            <person name="Amaro Gonzalez C."/>
        </authorList>
    </citation>
    <scope>NUCLEOTIDE SEQUENCE</scope>
</reference>
<dbReference type="EMBL" id="GBXM01042396">
    <property type="protein sequence ID" value="JAH66181.1"/>
    <property type="molecule type" value="Transcribed_RNA"/>
</dbReference>
<organism evidence="1">
    <name type="scientific">Anguilla anguilla</name>
    <name type="common">European freshwater eel</name>
    <name type="synonym">Muraena anguilla</name>
    <dbReference type="NCBI Taxonomy" id="7936"/>
    <lineage>
        <taxon>Eukaryota</taxon>
        <taxon>Metazoa</taxon>
        <taxon>Chordata</taxon>
        <taxon>Craniata</taxon>
        <taxon>Vertebrata</taxon>
        <taxon>Euteleostomi</taxon>
        <taxon>Actinopterygii</taxon>
        <taxon>Neopterygii</taxon>
        <taxon>Teleostei</taxon>
        <taxon>Anguilliformes</taxon>
        <taxon>Anguillidae</taxon>
        <taxon>Anguilla</taxon>
    </lineage>
</organism>
<sequence>MSHFLMFYIVVLVASFILISNQTHCSKLKFYNSK</sequence>
<reference evidence="1" key="2">
    <citation type="journal article" date="2015" name="Fish Shellfish Immunol.">
        <title>Early steps in the European eel (Anguilla anguilla)-Vibrio vulnificus interaction in the gills: Role of the RtxA13 toxin.</title>
        <authorList>
            <person name="Callol A."/>
            <person name="Pajuelo D."/>
            <person name="Ebbesson L."/>
            <person name="Teles M."/>
            <person name="MacKenzie S."/>
            <person name="Amaro C."/>
        </authorList>
    </citation>
    <scope>NUCLEOTIDE SEQUENCE</scope>
</reference>
<dbReference type="AlphaFoldDB" id="A0A0E9UKC3"/>
<proteinExistence type="predicted"/>
<protein>
    <submittedName>
        <fullName evidence="1">Uncharacterized protein</fullName>
    </submittedName>
</protein>
<accession>A0A0E9UKC3</accession>